<comment type="caution">
    <text evidence="2">The sequence shown here is derived from an EMBL/GenBank/DDBJ whole genome shotgun (WGS) entry which is preliminary data.</text>
</comment>
<dbReference type="InterPro" id="IPR011990">
    <property type="entry name" value="TPR-like_helical_dom_sf"/>
</dbReference>
<dbReference type="SMART" id="SM00267">
    <property type="entry name" value="GGDEF"/>
    <property type="match status" value="1"/>
</dbReference>
<dbReference type="Gene3D" id="1.25.40.10">
    <property type="entry name" value="Tetratricopeptide repeat domain"/>
    <property type="match status" value="1"/>
</dbReference>
<proteinExistence type="predicted"/>
<keyword evidence="3" id="KW-1185">Reference proteome</keyword>
<dbReference type="PANTHER" id="PTHR45138:SF9">
    <property type="entry name" value="DIGUANYLATE CYCLASE DGCM-RELATED"/>
    <property type="match status" value="1"/>
</dbReference>
<dbReference type="SUPFAM" id="SSF55073">
    <property type="entry name" value="Nucleotide cyclase"/>
    <property type="match status" value="1"/>
</dbReference>
<dbReference type="InterPro" id="IPR029787">
    <property type="entry name" value="Nucleotide_cyclase"/>
</dbReference>
<accession>A0ABQ2RSI1</accession>
<dbReference type="InterPro" id="IPR000160">
    <property type="entry name" value="GGDEF_dom"/>
</dbReference>
<dbReference type="PANTHER" id="PTHR45138">
    <property type="entry name" value="REGULATORY COMPONENTS OF SENSORY TRANSDUCTION SYSTEM"/>
    <property type="match status" value="1"/>
</dbReference>
<organism evidence="2 3">
    <name type="scientific">Deinococcus seoulensis</name>
    <dbReference type="NCBI Taxonomy" id="1837379"/>
    <lineage>
        <taxon>Bacteria</taxon>
        <taxon>Thermotogati</taxon>
        <taxon>Deinococcota</taxon>
        <taxon>Deinococci</taxon>
        <taxon>Deinococcales</taxon>
        <taxon>Deinococcaceae</taxon>
        <taxon>Deinococcus</taxon>
    </lineage>
</organism>
<dbReference type="Proteomes" id="UP000634308">
    <property type="component" value="Unassembled WGS sequence"/>
</dbReference>
<feature type="domain" description="GGDEF" evidence="1">
    <location>
        <begin position="403"/>
        <end position="535"/>
    </location>
</feature>
<gene>
    <name evidence="2" type="ORF">GCM10008959_19600</name>
</gene>
<evidence type="ECO:0000313" key="2">
    <source>
        <dbReference type="EMBL" id="GGR57972.1"/>
    </source>
</evidence>
<sequence length="536" mass="58212">MADFTSHKPGAAAPAPHELTDAQVLQLELQELQTVIASELDPLALTRLHRDAAYVAMDLGDPTLAMTHAVTGLDLARSLGDLGVRARAHVTVALVMLDVYDDLGAWEHFREADALASAAGEARDVALVAVNASHYELERGRDREATLRLLDLLDSPFARGLALPGVSAPHTLEASFHINLVKAAARGTRLGLLDAAQVARAAGPLKASVAALRAYREHPDRLPGLRWRPEVLDSLTEWEWSQGNHAAANRLADERVQLSEESGSPHVLGRALLDRSLLRGALGHDADAFQDAARAVDAFQDAGQDLLVTQAMQAQADARARLGEYREAFGVQRALTRQLETLYRAYFQQGAQLRQIERQVSEAEVRAAAFAEAALRDPLTGAPNRTAAMQRLEQLQERANLGQPSALALLDIDHFKRVNDRYGHATGDAVLSRVVQILTAEIREQDCLARFGGEEFLLILAGTPFPVARQVCDRLCRALAGHDWSDVEPDLHVTASFGLASLQAGRDLRLVLKAADSAMYEAKAAGRNTVREAPEH</sequence>
<dbReference type="InterPro" id="IPR043128">
    <property type="entry name" value="Rev_trsase/Diguanyl_cyclase"/>
</dbReference>
<dbReference type="PROSITE" id="PS50887">
    <property type="entry name" value="GGDEF"/>
    <property type="match status" value="1"/>
</dbReference>
<dbReference type="Pfam" id="PF00990">
    <property type="entry name" value="GGDEF"/>
    <property type="match status" value="1"/>
</dbReference>
<dbReference type="EMBL" id="BMQM01000011">
    <property type="protein sequence ID" value="GGR57972.1"/>
    <property type="molecule type" value="Genomic_DNA"/>
</dbReference>
<dbReference type="CDD" id="cd01949">
    <property type="entry name" value="GGDEF"/>
    <property type="match status" value="1"/>
</dbReference>
<evidence type="ECO:0000259" key="1">
    <source>
        <dbReference type="PROSITE" id="PS50887"/>
    </source>
</evidence>
<dbReference type="Gene3D" id="3.30.70.270">
    <property type="match status" value="1"/>
</dbReference>
<dbReference type="SUPFAM" id="SSF48452">
    <property type="entry name" value="TPR-like"/>
    <property type="match status" value="1"/>
</dbReference>
<dbReference type="NCBIfam" id="TIGR00254">
    <property type="entry name" value="GGDEF"/>
    <property type="match status" value="1"/>
</dbReference>
<dbReference type="InterPro" id="IPR050469">
    <property type="entry name" value="Diguanylate_Cyclase"/>
</dbReference>
<name>A0ABQ2RSI1_9DEIO</name>
<reference evidence="3" key="1">
    <citation type="journal article" date="2019" name="Int. J. Syst. Evol. Microbiol.">
        <title>The Global Catalogue of Microorganisms (GCM) 10K type strain sequencing project: providing services to taxonomists for standard genome sequencing and annotation.</title>
        <authorList>
            <consortium name="The Broad Institute Genomics Platform"/>
            <consortium name="The Broad Institute Genome Sequencing Center for Infectious Disease"/>
            <person name="Wu L."/>
            <person name="Ma J."/>
        </authorList>
    </citation>
    <scope>NUCLEOTIDE SEQUENCE [LARGE SCALE GENOMIC DNA]</scope>
    <source>
        <strain evidence="3">JCM 31404</strain>
    </source>
</reference>
<evidence type="ECO:0000313" key="3">
    <source>
        <dbReference type="Proteomes" id="UP000634308"/>
    </source>
</evidence>
<protein>
    <recommendedName>
        <fullName evidence="1">GGDEF domain-containing protein</fullName>
    </recommendedName>
</protein>
<dbReference type="RefSeq" id="WP_229777807.1">
    <property type="nucleotide sequence ID" value="NZ_BMQM01000011.1"/>
</dbReference>